<evidence type="ECO:0000313" key="4">
    <source>
        <dbReference type="Proteomes" id="UP001319200"/>
    </source>
</evidence>
<dbReference type="Gene3D" id="3.40.50.880">
    <property type="match status" value="1"/>
</dbReference>
<reference evidence="3 4" key="1">
    <citation type="submission" date="2021-05" db="EMBL/GenBank/DDBJ databases">
        <title>A Polyphasic approach of four new species of the genus Ohtaekwangia: Ohtaekwangia histidinii sp. nov., Ohtaekwangia cretensis sp. nov., Ohtaekwangia indiensis sp. nov., Ohtaekwangia reichenbachii sp. nov. from diverse environment.</title>
        <authorList>
            <person name="Octaviana S."/>
        </authorList>
    </citation>
    <scope>NUCLEOTIDE SEQUENCE [LARGE SCALE GENOMIC DNA]</scope>
    <source>
        <strain evidence="3 4">PWU4</strain>
    </source>
</reference>
<dbReference type="AlphaFoldDB" id="A0AAP2DIF7"/>
<evidence type="ECO:0000313" key="3">
    <source>
        <dbReference type="EMBL" id="MBT1695968.1"/>
    </source>
</evidence>
<dbReference type="Pfam" id="PF23355">
    <property type="entry name" value="IFT52_GIFT"/>
    <property type="match status" value="1"/>
</dbReference>
<dbReference type="InterPro" id="IPR029062">
    <property type="entry name" value="Class_I_gatase-like"/>
</dbReference>
<dbReference type="Proteomes" id="UP001319200">
    <property type="component" value="Unassembled WGS sequence"/>
</dbReference>
<dbReference type="SUPFAM" id="SSF52317">
    <property type="entry name" value="Class I glutamine amidotransferase-like"/>
    <property type="match status" value="1"/>
</dbReference>
<gene>
    <name evidence="3" type="ORF">KK083_03710</name>
</gene>
<keyword evidence="1" id="KW-0732">Signal</keyword>
<proteinExistence type="predicted"/>
<comment type="caution">
    <text evidence="3">The sequence shown here is derived from an EMBL/GenBank/DDBJ whole genome shotgun (WGS) entry which is preliminary data.</text>
</comment>
<evidence type="ECO:0000259" key="2">
    <source>
        <dbReference type="Pfam" id="PF23355"/>
    </source>
</evidence>
<feature type="domain" description="IFT52 GIFT" evidence="2">
    <location>
        <begin position="81"/>
        <end position="158"/>
    </location>
</feature>
<organism evidence="3 4">
    <name type="scientific">Chryseosolibacter histidini</name>
    <dbReference type="NCBI Taxonomy" id="2782349"/>
    <lineage>
        <taxon>Bacteria</taxon>
        <taxon>Pseudomonadati</taxon>
        <taxon>Bacteroidota</taxon>
        <taxon>Cytophagia</taxon>
        <taxon>Cytophagales</taxon>
        <taxon>Chryseotaleaceae</taxon>
        <taxon>Chryseosolibacter</taxon>
    </lineage>
</organism>
<dbReference type="InterPro" id="IPR055458">
    <property type="entry name" value="IFT52_GIFT"/>
</dbReference>
<name>A0AAP2DIF7_9BACT</name>
<accession>A0AAP2DIF7</accession>
<dbReference type="EMBL" id="JAHESF010000003">
    <property type="protein sequence ID" value="MBT1695968.1"/>
    <property type="molecule type" value="Genomic_DNA"/>
</dbReference>
<protein>
    <recommendedName>
        <fullName evidence="2">IFT52 GIFT domain-containing protein</fullName>
    </recommendedName>
</protein>
<sequence>MRNIVTKHRLLLVASLMALSVTTMDAQPFKAPKKILVDIAHGQKFWNDPADVAGKDPAFIERIRYMTGELKKNAMALSASVGYIKSTITPQSLAGCDLLFIHIPSAKFSADEVSAIQQYVKKGGSLFLVAEVDYWATLEQTNVNDIVNTFGIEFKNDNPDQSSGGHSQAGAVTDKSFSIPYHGARIVQGGTPFCFSNKTDENPFGVYKEVDRGKVIAMGDGMVSLYMTSWEGVNNYQCSEFMEDVLAWLLK</sequence>
<dbReference type="RefSeq" id="WP_254160819.1">
    <property type="nucleotide sequence ID" value="NZ_JAHESF010000003.1"/>
</dbReference>
<feature type="chain" id="PRO_5042926050" description="IFT52 GIFT domain-containing protein" evidence="1">
    <location>
        <begin position="27"/>
        <end position="251"/>
    </location>
</feature>
<feature type="signal peptide" evidence="1">
    <location>
        <begin position="1"/>
        <end position="26"/>
    </location>
</feature>
<evidence type="ECO:0000256" key="1">
    <source>
        <dbReference type="SAM" id="SignalP"/>
    </source>
</evidence>
<keyword evidence="4" id="KW-1185">Reference proteome</keyword>